<organism evidence="2 3">
    <name type="scientific">Puccinia striiformis f. sp. tritici PST-78</name>
    <dbReference type="NCBI Taxonomy" id="1165861"/>
    <lineage>
        <taxon>Eukaryota</taxon>
        <taxon>Fungi</taxon>
        <taxon>Dikarya</taxon>
        <taxon>Basidiomycota</taxon>
        <taxon>Pucciniomycotina</taxon>
        <taxon>Pucciniomycetes</taxon>
        <taxon>Pucciniales</taxon>
        <taxon>Pucciniaceae</taxon>
        <taxon>Puccinia</taxon>
    </lineage>
</organism>
<dbReference type="Proteomes" id="UP000054564">
    <property type="component" value="Unassembled WGS sequence"/>
</dbReference>
<evidence type="ECO:0000256" key="1">
    <source>
        <dbReference type="SAM" id="MobiDB-lite"/>
    </source>
</evidence>
<protein>
    <recommendedName>
        <fullName evidence="4">DDE Tnp4 domain-containing protein</fullName>
    </recommendedName>
</protein>
<accession>A0A0L0VG39</accession>
<dbReference type="EMBL" id="AJIL01000060">
    <property type="protein sequence ID" value="KNE98166.1"/>
    <property type="molecule type" value="Genomic_DNA"/>
</dbReference>
<evidence type="ECO:0008006" key="4">
    <source>
        <dbReference type="Google" id="ProtNLM"/>
    </source>
</evidence>
<keyword evidence="3" id="KW-1185">Reference proteome</keyword>
<name>A0A0L0VG39_9BASI</name>
<sequence>YSLKTQQDLVLALAILHNMIIEQTCEPMGFLINPDEDGAPTGKDDLPPEAEEEPTLSQRRE</sequence>
<comment type="caution">
    <text evidence="2">The sequence shown here is derived from an EMBL/GenBank/DDBJ whole genome shotgun (WGS) entry which is preliminary data.</text>
</comment>
<evidence type="ECO:0000313" key="2">
    <source>
        <dbReference type="EMBL" id="KNE98166.1"/>
    </source>
</evidence>
<gene>
    <name evidence="2" type="ORF">PSTG_08630</name>
</gene>
<feature type="region of interest" description="Disordered" evidence="1">
    <location>
        <begin position="31"/>
        <end position="61"/>
    </location>
</feature>
<proteinExistence type="predicted"/>
<reference evidence="3" key="1">
    <citation type="submission" date="2014-03" db="EMBL/GenBank/DDBJ databases">
        <title>The Genome Sequence of Puccinia striiformis f. sp. tritici PST-78.</title>
        <authorList>
            <consortium name="The Broad Institute Genome Sequencing Platform"/>
            <person name="Cuomo C."/>
            <person name="Hulbert S."/>
            <person name="Chen X."/>
            <person name="Walker B."/>
            <person name="Young S.K."/>
            <person name="Zeng Q."/>
            <person name="Gargeya S."/>
            <person name="Fitzgerald M."/>
            <person name="Haas B."/>
            <person name="Abouelleil A."/>
            <person name="Alvarado L."/>
            <person name="Arachchi H.M."/>
            <person name="Berlin A.M."/>
            <person name="Chapman S.B."/>
            <person name="Goldberg J."/>
            <person name="Griggs A."/>
            <person name="Gujja S."/>
            <person name="Hansen M."/>
            <person name="Howarth C."/>
            <person name="Imamovic A."/>
            <person name="Larimer J."/>
            <person name="McCowan C."/>
            <person name="Montmayeur A."/>
            <person name="Murphy C."/>
            <person name="Neiman D."/>
            <person name="Pearson M."/>
            <person name="Priest M."/>
            <person name="Roberts A."/>
            <person name="Saif S."/>
            <person name="Shea T."/>
            <person name="Sisk P."/>
            <person name="Sykes S."/>
            <person name="Wortman J."/>
            <person name="Nusbaum C."/>
            <person name="Birren B."/>
        </authorList>
    </citation>
    <scope>NUCLEOTIDE SEQUENCE [LARGE SCALE GENOMIC DNA]</scope>
    <source>
        <strain evidence="3">race PST-78</strain>
    </source>
</reference>
<evidence type="ECO:0000313" key="3">
    <source>
        <dbReference type="Proteomes" id="UP000054564"/>
    </source>
</evidence>
<feature type="non-terminal residue" evidence="2">
    <location>
        <position position="1"/>
    </location>
</feature>
<dbReference type="AlphaFoldDB" id="A0A0L0VG39"/>